<feature type="transmembrane region" description="Helical" evidence="11">
    <location>
        <begin position="293"/>
        <end position="322"/>
    </location>
</feature>
<protein>
    <submittedName>
        <fullName evidence="14">p-glycoprotein (MDR1)</fullName>
    </submittedName>
</protein>
<feature type="transmembrane region" description="Helical" evidence="11">
    <location>
        <begin position="328"/>
        <end position="349"/>
    </location>
</feature>
<feature type="domain" description="ABC transmembrane type-1" evidence="13">
    <location>
        <begin position="740"/>
        <end position="1028"/>
    </location>
</feature>
<feature type="transmembrane region" description="Helical" evidence="11">
    <location>
        <begin position="115"/>
        <end position="141"/>
    </location>
</feature>
<keyword evidence="3" id="KW-0813">Transport</keyword>
<dbReference type="GO" id="GO:0090374">
    <property type="term" value="P:oligopeptide export from mitochondrion"/>
    <property type="evidence" value="ECO:0007669"/>
    <property type="project" value="TreeGrafter"/>
</dbReference>
<dbReference type="FunFam" id="3.40.50.300:FF:000836">
    <property type="entry name" value="ABC transporter B family member 25"/>
    <property type="match status" value="2"/>
</dbReference>
<keyword evidence="6" id="KW-0547">Nucleotide-binding</keyword>
<accession>A0A0M9FSI3</accession>
<dbReference type="GO" id="GO:0016887">
    <property type="term" value="F:ATP hydrolysis activity"/>
    <property type="evidence" value="ECO:0007669"/>
    <property type="project" value="InterPro"/>
</dbReference>
<feature type="transmembrane region" description="Helical" evidence="11">
    <location>
        <begin position="193"/>
        <end position="210"/>
    </location>
</feature>
<evidence type="ECO:0000256" key="11">
    <source>
        <dbReference type="SAM" id="Phobius"/>
    </source>
</evidence>
<dbReference type="CDD" id="cd03249">
    <property type="entry name" value="ABC_MTABC3_MDL1_MDL2"/>
    <property type="match status" value="1"/>
</dbReference>
<name>A0A0M9FSI3_LEPPY</name>
<feature type="transmembrane region" description="Helical" evidence="11">
    <location>
        <begin position="964"/>
        <end position="988"/>
    </location>
</feature>
<evidence type="ECO:0000256" key="5">
    <source>
        <dbReference type="ARBA" id="ARBA00022737"/>
    </source>
</evidence>
<dbReference type="Pfam" id="PF00005">
    <property type="entry name" value="ABC_tran"/>
    <property type="match status" value="2"/>
</dbReference>
<dbReference type="InterPro" id="IPR011527">
    <property type="entry name" value="ABC1_TM_dom"/>
</dbReference>
<dbReference type="PANTHER" id="PTHR43394:SF11">
    <property type="entry name" value="ATP-BINDING CASSETTE TRANSPORTER"/>
    <property type="match status" value="1"/>
</dbReference>
<dbReference type="VEuPathDB" id="TriTrypDB:LpyrH10_26_1010"/>
<dbReference type="PROSITE" id="PS50893">
    <property type="entry name" value="ABC_TRANSPORTER_2"/>
    <property type="match status" value="2"/>
</dbReference>
<dbReference type="PANTHER" id="PTHR43394">
    <property type="entry name" value="ATP-DEPENDENT PERMEASE MDL1, MITOCHONDRIAL"/>
    <property type="match status" value="1"/>
</dbReference>
<feature type="transmembrane region" description="Helical" evidence="11">
    <location>
        <begin position="71"/>
        <end position="95"/>
    </location>
</feature>
<evidence type="ECO:0000313" key="14">
    <source>
        <dbReference type="EMBL" id="KPA75143.1"/>
    </source>
</evidence>
<feature type="domain" description="ABC transporter" evidence="12">
    <location>
        <begin position="1074"/>
        <end position="1322"/>
    </location>
</feature>
<dbReference type="InterPro" id="IPR039421">
    <property type="entry name" value="Type_1_exporter"/>
</dbReference>
<dbReference type="GO" id="GO:0015421">
    <property type="term" value="F:ABC-type oligopeptide transporter activity"/>
    <property type="evidence" value="ECO:0007669"/>
    <property type="project" value="TreeGrafter"/>
</dbReference>
<dbReference type="Gene3D" id="1.20.1560.10">
    <property type="entry name" value="ABC transporter type 1, transmembrane domain"/>
    <property type="match status" value="1"/>
</dbReference>
<dbReference type="InterPro" id="IPR003439">
    <property type="entry name" value="ABC_transporter-like_ATP-bd"/>
</dbReference>
<evidence type="ECO:0000256" key="3">
    <source>
        <dbReference type="ARBA" id="ARBA00022448"/>
    </source>
</evidence>
<comment type="subcellular location">
    <subcellularLocation>
        <location evidence="1">Membrane</location>
        <topology evidence="1">Multi-pass membrane protein</topology>
    </subcellularLocation>
</comment>
<evidence type="ECO:0000256" key="6">
    <source>
        <dbReference type="ARBA" id="ARBA00022741"/>
    </source>
</evidence>
<sequence>MTRGETNKADRAANEPTHDPALVLARKAADENNGSEKDDSLPSSTSLDSEKDAAQRVSVLEIFHFADRKDLLLMAVGLVAAMVAGGGMPAFSFALGRLVNDLLSTSPETSAAQSALIMVYIGIAVSIACMVHVACWCVAAVRQVSRIRASYFSAVLRQDMGWHDAHKPGELTARMTGDTRIVQNGINDRFSQGALNLFSGVFGFAFGFVFCWEVTLVMLGMMPFVALAGALLGNVLAKASSESRKQFATAGSIATEVIENVRTVQLFGQEEHEVERFRAAVRLSEKPGMKREFVNSLSVGTTMGLVILTYMVVFFFSQYIIIWGRSTIGDIVATFLSVLFGSIGIGFFFPSLTAFAEARAAAHVLFTTIARVPAIDIDAGGLPVTAFVSDLRFEHVRFSYPTRPDQVLFTDLNLTIRRGQKVAFSGASGCGKSSIIGLIQRFYDPAAGAVLVDEVDMRELDLFQWRDQIGIVSQEPNLFAGTMAENVRVGKPGATFAEVVAACKQANIHDTIMALPDQYDTSVGAVGSQLSGGQKQRIAIARALIKRPAVLLLDEATSALDRKSEVEVQAALNQLMQESNMTIVVIAHRLATIRNVDCIYYVSYDGVHGSCITEQGTYDALMQHNGMFAAMAKSQGGVHEAAGEGKGTASEVKNGQGGTTATPTSSNAAATAAERSEERGEDRLNQFLDAEQLAKLEAEVPRTERQKVPIEQLADWEVSRTDVAPWRLLKMNRGHIWALLLGLLGSLIAGAVAPINTILLGKLMYAVATYQITRDQDALHHEMNVHAPLFAVVAFGAFGGWLLQFFYGYAGELLTTKLRTLLFQRILRQDMSFFDTPGRDAGTLSGMLSGDCEAIHQLCGPAIGIRIQTACTVCVGVIIGLCYQWKLALIATACLPLVIIASLMEQMMMIGANQQKEGDSDDTVVTEALSNVRTVTSFNLRRDRTAAFKRLLKQEQPRTVRRNIIVGVIYGASQFVYYGSFALCYWYGGKLIMKGEANFEKVNVASLSVLMGAISAGEAGGFAAKMGDARKASRRVFSVMDRVPDVDIEDPARDAVVDLTMTAQEGVTGCDITLRHMKFVYPARPNQVVLNSVDLDIYAGSSNGLMGETGCGKSTIIQLLACFYAPRCGQLLINHRFSIDQLSLCAWRRNLSIVLQEPDLFSGTVRENIVYAVLNSEAAAATEEEVVQAAKWACIHDDILAMPEGYNTQVGYKGRALSGGQKQRVAIARGLLRRTTQVLLLDEATSALDNTTEAKVQDGIAAYIEARRRGGNAVTVISVAHRLTTIRNCDQIIVLDGGCILERGTHDELMALNGEYKARWDLYTAGVAVQ</sequence>
<comment type="caution">
    <text evidence="14">The sequence shown here is derived from an EMBL/GenBank/DDBJ whole genome shotgun (WGS) entry which is preliminary data.</text>
</comment>
<evidence type="ECO:0000256" key="10">
    <source>
        <dbReference type="SAM" id="MobiDB-lite"/>
    </source>
</evidence>
<keyword evidence="5" id="KW-0677">Repeat</keyword>
<dbReference type="PROSITE" id="PS00211">
    <property type="entry name" value="ABC_TRANSPORTER_1"/>
    <property type="match status" value="2"/>
</dbReference>
<keyword evidence="8 11" id="KW-1133">Transmembrane helix</keyword>
<keyword evidence="7" id="KW-0067">ATP-binding</keyword>
<dbReference type="CDD" id="cd18577">
    <property type="entry name" value="ABC_6TM_Pgp_ABCB1_D1_like"/>
    <property type="match status" value="1"/>
</dbReference>
<feature type="domain" description="ABC transporter" evidence="12">
    <location>
        <begin position="391"/>
        <end position="630"/>
    </location>
</feature>
<dbReference type="InterPro" id="IPR003593">
    <property type="entry name" value="AAA+_ATPase"/>
</dbReference>
<feature type="region of interest" description="Disordered" evidence="10">
    <location>
        <begin position="639"/>
        <end position="681"/>
    </location>
</feature>
<evidence type="ECO:0000256" key="7">
    <source>
        <dbReference type="ARBA" id="ARBA00022840"/>
    </source>
</evidence>
<dbReference type="OrthoDB" id="6500128at2759"/>
<keyword evidence="9 11" id="KW-0472">Membrane</keyword>
<dbReference type="GO" id="GO:0005524">
    <property type="term" value="F:ATP binding"/>
    <property type="evidence" value="ECO:0007669"/>
    <property type="project" value="UniProtKB-KW"/>
</dbReference>
<evidence type="ECO:0000256" key="2">
    <source>
        <dbReference type="ARBA" id="ARBA00007577"/>
    </source>
</evidence>
<proteinExistence type="inferred from homology"/>
<dbReference type="InterPro" id="IPR036640">
    <property type="entry name" value="ABC1_TM_sf"/>
</dbReference>
<comment type="similarity">
    <text evidence="2">Belongs to the ABC transporter superfamily. ABCB family. Multidrug resistance exporter (TC 3.A.1.201) subfamily.</text>
</comment>
<evidence type="ECO:0000256" key="4">
    <source>
        <dbReference type="ARBA" id="ARBA00022692"/>
    </source>
</evidence>
<evidence type="ECO:0000313" key="15">
    <source>
        <dbReference type="Proteomes" id="UP000037923"/>
    </source>
</evidence>
<feature type="transmembrane region" description="Helical" evidence="11">
    <location>
        <begin position="789"/>
        <end position="810"/>
    </location>
</feature>
<feature type="compositionally biased region" description="Basic and acidic residues" evidence="10">
    <location>
        <begin position="1"/>
        <end position="18"/>
    </location>
</feature>
<keyword evidence="4 11" id="KW-0812">Transmembrane</keyword>
<dbReference type="InterPro" id="IPR017871">
    <property type="entry name" value="ABC_transporter-like_CS"/>
</dbReference>
<evidence type="ECO:0000259" key="12">
    <source>
        <dbReference type="PROSITE" id="PS50893"/>
    </source>
</evidence>
<dbReference type="Pfam" id="PF00664">
    <property type="entry name" value="ABC_membrane"/>
    <property type="match status" value="2"/>
</dbReference>
<dbReference type="GeneID" id="26909089"/>
<dbReference type="Proteomes" id="UP000037923">
    <property type="component" value="Unassembled WGS sequence"/>
</dbReference>
<organism evidence="14 15">
    <name type="scientific">Leptomonas pyrrhocoris</name>
    <name type="common">Firebug parasite</name>
    <dbReference type="NCBI Taxonomy" id="157538"/>
    <lineage>
        <taxon>Eukaryota</taxon>
        <taxon>Discoba</taxon>
        <taxon>Euglenozoa</taxon>
        <taxon>Kinetoplastea</taxon>
        <taxon>Metakinetoplastina</taxon>
        <taxon>Trypanosomatida</taxon>
        <taxon>Trypanosomatidae</taxon>
        <taxon>Leishmaniinae</taxon>
        <taxon>Leptomonas</taxon>
    </lineage>
</organism>
<keyword evidence="15" id="KW-1185">Reference proteome</keyword>
<feature type="transmembrane region" description="Helical" evidence="11">
    <location>
        <begin position="736"/>
        <end position="755"/>
    </location>
</feature>
<dbReference type="RefSeq" id="XP_015653582.1">
    <property type="nucleotide sequence ID" value="XM_015807924.1"/>
</dbReference>
<dbReference type="OMA" id="GYFRLAM"/>
<feature type="region of interest" description="Disordered" evidence="10">
    <location>
        <begin position="1"/>
        <end position="49"/>
    </location>
</feature>
<dbReference type="InterPro" id="IPR027417">
    <property type="entry name" value="P-loop_NTPase"/>
</dbReference>
<feature type="transmembrane region" description="Helical" evidence="11">
    <location>
        <begin position="887"/>
        <end position="904"/>
    </location>
</feature>
<dbReference type="Gene3D" id="3.40.50.300">
    <property type="entry name" value="P-loop containing nucleotide triphosphate hydrolases"/>
    <property type="match status" value="2"/>
</dbReference>
<dbReference type="SUPFAM" id="SSF52540">
    <property type="entry name" value="P-loop containing nucleoside triphosphate hydrolases"/>
    <property type="match status" value="2"/>
</dbReference>
<feature type="domain" description="ABC transmembrane type-1" evidence="13">
    <location>
        <begin position="75"/>
        <end position="357"/>
    </location>
</feature>
<gene>
    <name evidence="14" type="ORF">ABB37_08806</name>
</gene>
<dbReference type="PROSITE" id="PS50929">
    <property type="entry name" value="ABC_TM1F"/>
    <property type="match status" value="2"/>
</dbReference>
<feature type="compositionally biased region" description="Low complexity" evidence="10">
    <location>
        <begin position="659"/>
        <end position="673"/>
    </location>
</feature>
<reference evidence="14 15" key="1">
    <citation type="submission" date="2015-07" db="EMBL/GenBank/DDBJ databases">
        <title>High-quality genome of monoxenous trypanosomatid Leptomonas pyrrhocoris.</title>
        <authorList>
            <person name="Flegontov P."/>
            <person name="Butenko A."/>
            <person name="Firsov S."/>
            <person name="Vlcek C."/>
            <person name="Logacheva M.D."/>
            <person name="Field M."/>
            <person name="Filatov D."/>
            <person name="Flegontova O."/>
            <person name="Gerasimov E."/>
            <person name="Jackson A.P."/>
            <person name="Kelly S."/>
            <person name="Opperdoes F."/>
            <person name="O'Reilly A."/>
            <person name="Votypka J."/>
            <person name="Yurchenko V."/>
            <person name="Lukes J."/>
        </authorList>
    </citation>
    <scope>NUCLEOTIDE SEQUENCE [LARGE SCALE GENOMIC DNA]</scope>
    <source>
        <strain evidence="14">H10</strain>
    </source>
</reference>
<evidence type="ECO:0000256" key="1">
    <source>
        <dbReference type="ARBA" id="ARBA00004141"/>
    </source>
</evidence>
<dbReference type="SUPFAM" id="SSF90123">
    <property type="entry name" value="ABC transporter transmembrane region"/>
    <property type="match status" value="2"/>
</dbReference>
<feature type="compositionally biased region" description="Basic and acidic residues" evidence="10">
    <location>
        <begin position="27"/>
        <end position="40"/>
    </location>
</feature>
<dbReference type="SMART" id="SM00382">
    <property type="entry name" value="AAA"/>
    <property type="match status" value="2"/>
</dbReference>
<evidence type="ECO:0000256" key="9">
    <source>
        <dbReference type="ARBA" id="ARBA00023136"/>
    </source>
</evidence>
<evidence type="ECO:0000256" key="8">
    <source>
        <dbReference type="ARBA" id="ARBA00022989"/>
    </source>
</evidence>
<dbReference type="GO" id="GO:0005743">
    <property type="term" value="C:mitochondrial inner membrane"/>
    <property type="evidence" value="ECO:0007669"/>
    <property type="project" value="TreeGrafter"/>
</dbReference>
<feature type="transmembrane region" description="Helical" evidence="11">
    <location>
        <begin position="216"/>
        <end position="237"/>
    </location>
</feature>
<evidence type="ECO:0000259" key="13">
    <source>
        <dbReference type="PROSITE" id="PS50929"/>
    </source>
</evidence>
<dbReference type="CDD" id="cd18578">
    <property type="entry name" value="ABC_6TM_Pgp_ABCB1_D2_like"/>
    <property type="match status" value="1"/>
</dbReference>
<feature type="transmembrane region" description="Helical" evidence="11">
    <location>
        <begin position="1004"/>
        <end position="1024"/>
    </location>
</feature>
<dbReference type="EMBL" id="LGTL01000026">
    <property type="protein sequence ID" value="KPA75143.1"/>
    <property type="molecule type" value="Genomic_DNA"/>
</dbReference>